<evidence type="ECO:0000256" key="6">
    <source>
        <dbReference type="SAM" id="MobiDB-lite"/>
    </source>
</evidence>
<dbReference type="Gene3D" id="1.20.5.170">
    <property type="match status" value="1"/>
</dbReference>
<dbReference type="InterPro" id="IPR046347">
    <property type="entry name" value="bZIP_sf"/>
</dbReference>
<feature type="domain" description="BZIP" evidence="7">
    <location>
        <begin position="300"/>
        <end position="363"/>
    </location>
</feature>
<keyword evidence="9" id="KW-1185">Reference proteome</keyword>
<keyword evidence="4" id="KW-0539">Nucleus</keyword>
<dbReference type="SUPFAM" id="SSF57959">
    <property type="entry name" value="Leucine zipper domain"/>
    <property type="match status" value="1"/>
</dbReference>
<feature type="region of interest" description="Disordered" evidence="6">
    <location>
        <begin position="24"/>
        <end position="52"/>
    </location>
</feature>
<dbReference type="CDD" id="cd14687">
    <property type="entry name" value="bZIP_ATF2"/>
    <property type="match status" value="1"/>
</dbReference>
<dbReference type="InterPro" id="IPR021755">
    <property type="entry name" value="TF_Aft1_HRA"/>
</dbReference>
<keyword evidence="2" id="KW-0805">Transcription regulation</keyword>
<dbReference type="Pfam" id="PF11786">
    <property type="entry name" value="Aft1_HRA"/>
    <property type="match status" value="1"/>
</dbReference>
<dbReference type="AlphaFoldDB" id="A0A9W8BIH0"/>
<evidence type="ECO:0000256" key="1">
    <source>
        <dbReference type="ARBA" id="ARBA00004123"/>
    </source>
</evidence>
<evidence type="ECO:0000256" key="4">
    <source>
        <dbReference type="ARBA" id="ARBA00023242"/>
    </source>
</evidence>
<evidence type="ECO:0000313" key="8">
    <source>
        <dbReference type="EMBL" id="KAJ2008146.1"/>
    </source>
</evidence>
<dbReference type="EMBL" id="JANBQF010000010">
    <property type="protein sequence ID" value="KAJ2008146.1"/>
    <property type="molecule type" value="Genomic_DNA"/>
</dbReference>
<organism evidence="8 9">
    <name type="scientific">Coemansia thaxteri</name>
    <dbReference type="NCBI Taxonomy" id="2663907"/>
    <lineage>
        <taxon>Eukaryota</taxon>
        <taxon>Fungi</taxon>
        <taxon>Fungi incertae sedis</taxon>
        <taxon>Zoopagomycota</taxon>
        <taxon>Kickxellomycotina</taxon>
        <taxon>Kickxellomycetes</taxon>
        <taxon>Kickxellales</taxon>
        <taxon>Kickxellaceae</taxon>
        <taxon>Coemansia</taxon>
    </lineage>
</organism>
<keyword evidence="3" id="KW-0804">Transcription</keyword>
<evidence type="ECO:0000256" key="2">
    <source>
        <dbReference type="ARBA" id="ARBA00023015"/>
    </source>
</evidence>
<feature type="region of interest" description="Disordered" evidence="6">
    <location>
        <begin position="385"/>
        <end position="404"/>
    </location>
</feature>
<dbReference type="Pfam" id="PF00170">
    <property type="entry name" value="bZIP_1"/>
    <property type="match status" value="1"/>
</dbReference>
<dbReference type="OrthoDB" id="295274at2759"/>
<dbReference type="PANTHER" id="PTHR19304">
    <property type="entry name" value="CYCLIC-AMP RESPONSE ELEMENT BINDING PROTEIN"/>
    <property type="match status" value="1"/>
</dbReference>
<dbReference type="PROSITE" id="PS50217">
    <property type="entry name" value="BZIP"/>
    <property type="match status" value="1"/>
</dbReference>
<proteinExistence type="predicted"/>
<keyword evidence="5" id="KW-0175">Coiled coil</keyword>
<feature type="region of interest" description="Disordered" evidence="6">
    <location>
        <begin position="91"/>
        <end position="110"/>
    </location>
</feature>
<accession>A0A9W8BIH0</accession>
<dbReference type="InterPro" id="IPR051027">
    <property type="entry name" value="bZIP_transcription_factors"/>
</dbReference>
<feature type="region of interest" description="Disordered" evidence="6">
    <location>
        <begin position="415"/>
        <end position="442"/>
    </location>
</feature>
<sequence length="442" mass="47144">MATHKSTARDLAFEPNPFEHSFARLHSDDSVKASPASSASGDGKHSHRVTLPPVTAINGPVDPAHLSPASWGAESLRSGPLSPAMLGGPIPASSSSISPSLSSHTVAATKPANRMTGPLVMPSTGLTPYISGEAQPCASHALRVPAELATPGTQAMVLATLKGQAVSFTPGGTMHASGTPHELRSTRIRLDKGPSTYAAGSLASHSAALVSSAPPGVSRSPMRGYSQSPSPMPPPNAKRARPAQQQQRHEEEELSISMPPPKRSNFSIGNSSSRGEDSDNSDDEEQIMTHTADGRLLTESEKRKQFLERNRIAALKCRQRKKKQLQELQERHDFMVSENERLRADYMKLREIALQARAMLAAHANCPVARSAGVYGVDSLPPGMPAPSLQSMHPPDSSEDHHSIRALLDAISPVAHATPAHAVGPDNSRRPIAAMRARPRRR</sequence>
<dbReference type="GO" id="GO:0005634">
    <property type="term" value="C:nucleus"/>
    <property type="evidence" value="ECO:0007669"/>
    <property type="project" value="UniProtKB-SubCell"/>
</dbReference>
<reference evidence="8" key="1">
    <citation type="submission" date="2022-07" db="EMBL/GenBank/DDBJ databases">
        <title>Phylogenomic reconstructions and comparative analyses of Kickxellomycotina fungi.</title>
        <authorList>
            <person name="Reynolds N.K."/>
            <person name="Stajich J.E."/>
            <person name="Barry K."/>
            <person name="Grigoriev I.V."/>
            <person name="Crous P."/>
            <person name="Smith M.E."/>
        </authorList>
    </citation>
    <scope>NUCLEOTIDE SEQUENCE</scope>
    <source>
        <strain evidence="8">IMI 214461</strain>
    </source>
</reference>
<dbReference type="InterPro" id="IPR004827">
    <property type="entry name" value="bZIP"/>
</dbReference>
<feature type="region of interest" description="Disordered" evidence="6">
    <location>
        <begin position="210"/>
        <end position="284"/>
    </location>
</feature>
<feature type="coiled-coil region" evidence="5">
    <location>
        <begin position="318"/>
        <end position="345"/>
    </location>
</feature>
<evidence type="ECO:0000259" key="7">
    <source>
        <dbReference type="PROSITE" id="PS50217"/>
    </source>
</evidence>
<dbReference type="SMART" id="SM00338">
    <property type="entry name" value="BRLZ"/>
    <property type="match status" value="1"/>
</dbReference>
<comment type="subcellular location">
    <subcellularLocation>
        <location evidence="1">Nucleus</location>
    </subcellularLocation>
</comment>
<gene>
    <name evidence="8" type="primary">SKO1</name>
    <name evidence="8" type="ORF">H4R26_000351</name>
</gene>
<feature type="compositionally biased region" description="Polar residues" evidence="6">
    <location>
        <begin position="264"/>
        <end position="273"/>
    </location>
</feature>
<dbReference type="Proteomes" id="UP001150907">
    <property type="component" value="Unassembled WGS sequence"/>
</dbReference>
<comment type="caution">
    <text evidence="8">The sequence shown here is derived from an EMBL/GenBank/DDBJ whole genome shotgun (WGS) entry which is preliminary data.</text>
</comment>
<evidence type="ECO:0000313" key="9">
    <source>
        <dbReference type="Proteomes" id="UP001150907"/>
    </source>
</evidence>
<evidence type="ECO:0000256" key="5">
    <source>
        <dbReference type="SAM" id="Coils"/>
    </source>
</evidence>
<dbReference type="GO" id="GO:0003700">
    <property type="term" value="F:DNA-binding transcription factor activity"/>
    <property type="evidence" value="ECO:0007669"/>
    <property type="project" value="InterPro"/>
</dbReference>
<protein>
    <submittedName>
        <fullName evidence="8">Transcription factor</fullName>
    </submittedName>
</protein>
<name>A0A9W8BIH0_9FUNG</name>
<feature type="compositionally biased region" description="Low complexity" evidence="6">
    <location>
        <begin position="91"/>
        <end position="103"/>
    </location>
</feature>
<evidence type="ECO:0000256" key="3">
    <source>
        <dbReference type="ARBA" id="ARBA00023163"/>
    </source>
</evidence>